<organism evidence="2">
    <name type="scientific">freshwater metagenome</name>
    <dbReference type="NCBI Taxonomy" id="449393"/>
    <lineage>
        <taxon>unclassified sequences</taxon>
        <taxon>metagenomes</taxon>
        <taxon>ecological metagenomes</taxon>
    </lineage>
</organism>
<feature type="compositionally biased region" description="Basic and acidic residues" evidence="1">
    <location>
        <begin position="34"/>
        <end position="50"/>
    </location>
</feature>
<protein>
    <submittedName>
        <fullName evidence="2">Unannotated protein</fullName>
    </submittedName>
</protein>
<evidence type="ECO:0000313" key="2">
    <source>
        <dbReference type="EMBL" id="CAB4871676.1"/>
    </source>
</evidence>
<dbReference type="AlphaFoldDB" id="A0A6J7DME1"/>
<dbReference type="EMBL" id="CAFBLU010000010">
    <property type="protein sequence ID" value="CAB4871676.1"/>
    <property type="molecule type" value="Genomic_DNA"/>
</dbReference>
<feature type="compositionally biased region" description="Basic and acidic residues" evidence="1">
    <location>
        <begin position="10"/>
        <end position="27"/>
    </location>
</feature>
<reference evidence="2" key="1">
    <citation type="submission" date="2020-05" db="EMBL/GenBank/DDBJ databases">
        <authorList>
            <person name="Chiriac C."/>
            <person name="Salcher M."/>
            <person name="Ghai R."/>
            <person name="Kavagutti S V."/>
        </authorList>
    </citation>
    <scope>NUCLEOTIDE SEQUENCE</scope>
</reference>
<dbReference type="Pfam" id="PF10009">
    <property type="entry name" value="DUF2252"/>
    <property type="match status" value="1"/>
</dbReference>
<dbReference type="PANTHER" id="PTHR39441:SF1">
    <property type="entry name" value="DUF2252 DOMAIN-CONTAINING PROTEIN"/>
    <property type="match status" value="1"/>
</dbReference>
<evidence type="ECO:0000256" key="1">
    <source>
        <dbReference type="SAM" id="MobiDB-lite"/>
    </source>
</evidence>
<sequence length="486" mass="53740">MGKADSTTPDARRLFDWGGRESTDPRLTEPSAANKERLSRGRNFRKDVPRSAHGKWRPAPQRPDPIAILEQQAQTRVADLIPIRHGRMAASPFAFFRGGAAIMAWDLAHSATTKIRVQCCGDAHLVNFGAYAAPDRRLVFDLNDFDETLPAPFEWDLKRLTASVEIAGRDNGFPAKDRSAAVKSCVTAYQQAMEMLANLRWADSWYARIDLDHIERLVQETGRPKGRKATEREIRKARRKTSIGALTRFAEPDGKGSFQIREEPPLIVRFPEAEFPNAQAIVTQAMTDYLTTIQPDRRFLLDRYHLVDFARKVVGVGSVGTEAFMILLMGDREDDPLFLQLKEAQESVLAPYAGASEYAHQGERVVQGQRLMQSASDSFLGWFTGTGPQQRDFYVRQLRDMKGSAEVETMDAIRLAAYAELCGATLARAHARGGYPGVISGYVGNGEVMGESLAAFSSAYADQNDADHAALLAAIDSGRVSAEDGI</sequence>
<gene>
    <name evidence="2" type="ORF">UFOPK3444_00763</name>
</gene>
<proteinExistence type="predicted"/>
<name>A0A6J7DME1_9ZZZZ</name>
<feature type="region of interest" description="Disordered" evidence="1">
    <location>
        <begin position="1"/>
        <end position="64"/>
    </location>
</feature>
<accession>A0A6J7DME1</accession>
<dbReference type="PANTHER" id="PTHR39441">
    <property type="entry name" value="DUF2252 DOMAIN-CONTAINING PROTEIN"/>
    <property type="match status" value="1"/>
</dbReference>
<dbReference type="InterPro" id="IPR018721">
    <property type="entry name" value="DUF2252"/>
</dbReference>